<name>A0A8J5N1C3_HOMAM</name>
<accession>A0A8J5N1C3</accession>
<comment type="caution">
    <text evidence="2">The sequence shown here is derived from an EMBL/GenBank/DDBJ whole genome shotgun (WGS) entry which is preliminary data.</text>
</comment>
<protein>
    <submittedName>
        <fullName evidence="2">PiggyBac transposable element-derived protein 3-like</fullName>
    </submittedName>
</protein>
<dbReference type="InterPro" id="IPR029526">
    <property type="entry name" value="PGBD"/>
</dbReference>
<sequence length="255" mass="29822">MDMLQPVVNKDEHVVFFDNFFTSHALMIDLTSNGFRACGTIRDNCTGKCPLLSKKELEKKERGSYDYRSDDSVLCSRWNDNSIVTVASNYYGVSPMQKVNRWVKNEGRKAINQPHMIKMYNKGMGGVDVCDQMLSTYRPRLRSKKWWWNIWSHLLNLSIVASFRFYQHVNPGSQISHKDFRREIARTLARIETPRKREGGPTSSVPKAIRYDNVNHFLQEFSQGRCYVCKKNTRLKCIKCEKRLHKACSINFHKK</sequence>
<dbReference type="EMBL" id="JAHLQT010013238">
    <property type="protein sequence ID" value="KAG7170916.1"/>
    <property type="molecule type" value="Genomic_DNA"/>
</dbReference>
<dbReference type="AlphaFoldDB" id="A0A8J5N1C3"/>
<gene>
    <name evidence="2" type="primary">PGBD3-L</name>
    <name evidence="2" type="ORF">Hamer_G012487</name>
</gene>
<feature type="domain" description="PiggyBac transposable element-derived protein" evidence="1">
    <location>
        <begin position="1"/>
        <end position="162"/>
    </location>
</feature>
<proteinExistence type="predicted"/>
<keyword evidence="3" id="KW-1185">Reference proteome</keyword>
<dbReference type="GO" id="GO:0043565">
    <property type="term" value="F:sequence-specific DNA binding"/>
    <property type="evidence" value="ECO:0007669"/>
    <property type="project" value="TreeGrafter"/>
</dbReference>
<reference evidence="2" key="1">
    <citation type="journal article" date="2021" name="Sci. Adv.">
        <title>The American lobster genome reveals insights on longevity, neural, and immune adaptations.</title>
        <authorList>
            <person name="Polinski J.M."/>
            <person name="Zimin A.V."/>
            <person name="Clark K.F."/>
            <person name="Kohn A.B."/>
            <person name="Sadowski N."/>
            <person name="Timp W."/>
            <person name="Ptitsyn A."/>
            <person name="Khanna P."/>
            <person name="Romanova D.Y."/>
            <person name="Williams P."/>
            <person name="Greenwood S.J."/>
            <person name="Moroz L.L."/>
            <person name="Walt D.R."/>
            <person name="Bodnar A.G."/>
        </authorList>
    </citation>
    <scope>NUCLEOTIDE SEQUENCE</scope>
    <source>
        <strain evidence="2">GMGI-L3</strain>
    </source>
</reference>
<organism evidence="2 3">
    <name type="scientific">Homarus americanus</name>
    <name type="common">American lobster</name>
    <dbReference type="NCBI Taxonomy" id="6706"/>
    <lineage>
        <taxon>Eukaryota</taxon>
        <taxon>Metazoa</taxon>
        <taxon>Ecdysozoa</taxon>
        <taxon>Arthropoda</taxon>
        <taxon>Crustacea</taxon>
        <taxon>Multicrustacea</taxon>
        <taxon>Malacostraca</taxon>
        <taxon>Eumalacostraca</taxon>
        <taxon>Eucarida</taxon>
        <taxon>Decapoda</taxon>
        <taxon>Pleocyemata</taxon>
        <taxon>Astacidea</taxon>
        <taxon>Nephropoidea</taxon>
        <taxon>Nephropidae</taxon>
        <taxon>Homarus</taxon>
    </lineage>
</organism>
<dbReference type="Proteomes" id="UP000747542">
    <property type="component" value="Unassembled WGS sequence"/>
</dbReference>
<dbReference type="InterPro" id="IPR052638">
    <property type="entry name" value="PiggyBac_TE-derived"/>
</dbReference>
<dbReference type="PANTHER" id="PTHR47055">
    <property type="entry name" value="DDE_TNP_1_7 DOMAIN-CONTAINING PROTEIN"/>
    <property type="match status" value="1"/>
</dbReference>
<evidence type="ECO:0000313" key="2">
    <source>
        <dbReference type="EMBL" id="KAG7170916.1"/>
    </source>
</evidence>
<evidence type="ECO:0000259" key="1">
    <source>
        <dbReference type="Pfam" id="PF13843"/>
    </source>
</evidence>
<dbReference type="Pfam" id="PF13843">
    <property type="entry name" value="DDE_Tnp_1_7"/>
    <property type="match status" value="1"/>
</dbReference>
<dbReference type="PANTHER" id="PTHR47055:SF3">
    <property type="entry name" value="PHORBOL-ESTER_DAG-TYPE DOMAIN-CONTAINING PROTEIN"/>
    <property type="match status" value="1"/>
</dbReference>
<evidence type="ECO:0000313" key="3">
    <source>
        <dbReference type="Proteomes" id="UP000747542"/>
    </source>
</evidence>